<sequence>MPTPSRQFREDREDQEEGPRSSDIFCNDREFTTFFFDEEMHLLTNEIAMADRYNELMKYEHLDTPIMEPEPIANYENLMPGRHRRSGNERVHPCNLHTAFSRSNPNLNIDLPSWIDIDPTGENKELNYWQEQINNAYVEATKEIMVRERLFRAQQLELDILEIQRTAEARKATRSLSNSDEWLGSQSITDDKDYPLEIFEFSDNELDSNSD</sequence>
<protein>
    <submittedName>
        <fullName evidence="3">CFAP91 domain-containing protein</fullName>
    </submittedName>
</protein>
<dbReference type="Proteomes" id="UP000095283">
    <property type="component" value="Unplaced"/>
</dbReference>
<keyword evidence="2" id="KW-1185">Reference proteome</keyword>
<dbReference type="AlphaFoldDB" id="A0A1I7XN34"/>
<feature type="region of interest" description="Disordered" evidence="1">
    <location>
        <begin position="1"/>
        <end position="23"/>
    </location>
</feature>
<feature type="compositionally biased region" description="Basic and acidic residues" evidence="1">
    <location>
        <begin position="7"/>
        <end position="23"/>
    </location>
</feature>
<accession>A0A1I7XN34</accession>
<organism evidence="2 3">
    <name type="scientific">Heterorhabditis bacteriophora</name>
    <name type="common">Entomopathogenic nematode worm</name>
    <dbReference type="NCBI Taxonomy" id="37862"/>
    <lineage>
        <taxon>Eukaryota</taxon>
        <taxon>Metazoa</taxon>
        <taxon>Ecdysozoa</taxon>
        <taxon>Nematoda</taxon>
        <taxon>Chromadorea</taxon>
        <taxon>Rhabditida</taxon>
        <taxon>Rhabditina</taxon>
        <taxon>Rhabditomorpha</taxon>
        <taxon>Strongyloidea</taxon>
        <taxon>Heterorhabditidae</taxon>
        <taxon>Heterorhabditis</taxon>
    </lineage>
</organism>
<evidence type="ECO:0000313" key="3">
    <source>
        <dbReference type="WBParaSite" id="Hba_18905"/>
    </source>
</evidence>
<dbReference type="WBParaSite" id="Hba_18905">
    <property type="protein sequence ID" value="Hba_18905"/>
    <property type="gene ID" value="Hba_18905"/>
</dbReference>
<proteinExistence type="predicted"/>
<reference evidence="3" key="1">
    <citation type="submission" date="2016-11" db="UniProtKB">
        <authorList>
            <consortium name="WormBaseParasite"/>
        </authorList>
    </citation>
    <scope>IDENTIFICATION</scope>
</reference>
<evidence type="ECO:0000256" key="1">
    <source>
        <dbReference type="SAM" id="MobiDB-lite"/>
    </source>
</evidence>
<name>A0A1I7XN34_HETBA</name>
<evidence type="ECO:0000313" key="2">
    <source>
        <dbReference type="Proteomes" id="UP000095283"/>
    </source>
</evidence>